<gene>
    <name evidence="2" type="ORF">MGWOODY_XGa2492</name>
</gene>
<sequence length="211" mass="23279">MTEDEKISRIYPTREEMLNRVARYRSLRGYDGGLADSNMPDAVRFLFNVIGFQPPPNESGGAGSPVGARAARMSSIKISEGFNLGYCEALPGRGPMMHNHDTNETFITMTGKWRASWELENSEVEHVDLEPLDVISFPPGAVRRFENVTDGPADEYSILMFIISGNAPTAEFTRQSLEEIEGAGLLDADPADSGGNEWVSPHVHPEDFRST</sequence>
<dbReference type="Gene3D" id="2.60.120.10">
    <property type="entry name" value="Jelly Rolls"/>
    <property type="match status" value="1"/>
</dbReference>
<accession>A0A160TVI4</accession>
<name>A0A160TVI4_9ZZZZ</name>
<organism evidence="2">
    <name type="scientific">hydrothermal vent metagenome</name>
    <dbReference type="NCBI Taxonomy" id="652676"/>
    <lineage>
        <taxon>unclassified sequences</taxon>
        <taxon>metagenomes</taxon>
        <taxon>ecological metagenomes</taxon>
    </lineage>
</organism>
<evidence type="ECO:0000313" key="2">
    <source>
        <dbReference type="EMBL" id="CUS55365.1"/>
    </source>
</evidence>
<dbReference type="InterPro" id="IPR014710">
    <property type="entry name" value="RmlC-like_jellyroll"/>
</dbReference>
<reference evidence="2" key="1">
    <citation type="submission" date="2015-10" db="EMBL/GenBank/DDBJ databases">
        <authorList>
            <person name="Gilbert D.G."/>
        </authorList>
    </citation>
    <scope>NUCLEOTIDE SEQUENCE</scope>
</reference>
<dbReference type="GO" id="GO:0016853">
    <property type="term" value="F:isomerase activity"/>
    <property type="evidence" value="ECO:0007669"/>
    <property type="project" value="UniProtKB-KW"/>
</dbReference>
<protein>
    <submittedName>
        <fullName evidence="2">Mannose-6-phosphate isomerase</fullName>
    </submittedName>
</protein>
<dbReference type="AlphaFoldDB" id="A0A160TVI4"/>
<dbReference type="InterPro" id="IPR011051">
    <property type="entry name" value="RmlC_Cupin_sf"/>
</dbReference>
<keyword evidence="2" id="KW-0413">Isomerase</keyword>
<evidence type="ECO:0000256" key="1">
    <source>
        <dbReference type="SAM" id="MobiDB-lite"/>
    </source>
</evidence>
<dbReference type="EMBL" id="CZRL01000139">
    <property type="protein sequence ID" value="CUS55365.1"/>
    <property type="molecule type" value="Genomic_DNA"/>
</dbReference>
<proteinExistence type="predicted"/>
<feature type="region of interest" description="Disordered" evidence="1">
    <location>
        <begin position="183"/>
        <end position="211"/>
    </location>
</feature>
<dbReference type="SUPFAM" id="SSF51182">
    <property type="entry name" value="RmlC-like cupins"/>
    <property type="match status" value="1"/>
</dbReference>